<feature type="domain" description="AMIN" evidence="1">
    <location>
        <begin position="145"/>
        <end position="216"/>
    </location>
</feature>
<evidence type="ECO:0000259" key="1">
    <source>
        <dbReference type="Pfam" id="PF11741"/>
    </source>
</evidence>
<accession>B6BH98</accession>
<dbReference type="AlphaFoldDB" id="B6BH98"/>
<protein>
    <recommendedName>
        <fullName evidence="1">AMIN domain-containing protein</fullName>
    </recommendedName>
</protein>
<gene>
    <name evidence="2" type="ORF">SMGD1_1366</name>
</gene>
<evidence type="ECO:0000313" key="2">
    <source>
        <dbReference type="EMBL" id="EHP29890.1"/>
    </source>
</evidence>
<organism evidence="2 3">
    <name type="scientific">Sulfurimonas gotlandica (strain DSM 19862 / JCM 16533 / GD1)</name>
    <dbReference type="NCBI Taxonomy" id="929558"/>
    <lineage>
        <taxon>Bacteria</taxon>
        <taxon>Pseudomonadati</taxon>
        <taxon>Campylobacterota</taxon>
        <taxon>Epsilonproteobacteria</taxon>
        <taxon>Campylobacterales</taxon>
        <taxon>Sulfurimonadaceae</taxon>
        <taxon>Sulfurimonas</taxon>
    </lineage>
</organism>
<dbReference type="Proteomes" id="UP000006431">
    <property type="component" value="Unassembled WGS sequence"/>
</dbReference>
<dbReference type="EMBL" id="AFRZ01000001">
    <property type="protein sequence ID" value="EHP29890.1"/>
    <property type="molecule type" value="Genomic_DNA"/>
</dbReference>
<dbReference type="InterPro" id="IPR021731">
    <property type="entry name" value="AMIN_dom"/>
</dbReference>
<dbReference type="HOGENOM" id="CLU_101694_0_0_7"/>
<dbReference type="OrthoDB" id="5340273at2"/>
<comment type="caution">
    <text evidence="2">The sequence shown here is derived from an EMBL/GenBank/DDBJ whole genome shotgun (WGS) entry which is preliminary data.</text>
</comment>
<dbReference type="RefSeq" id="WP_008335460.1">
    <property type="nucleotide sequence ID" value="NZ_AFRZ01000001.1"/>
</dbReference>
<dbReference type="eggNOG" id="ENOG5030TNT">
    <property type="taxonomic scope" value="Bacteria"/>
</dbReference>
<dbReference type="STRING" id="929558.SMGD1_1366"/>
<accession>H1FSG2</accession>
<dbReference type="PATRIC" id="fig|929558.5.peg.1357"/>
<keyword evidence="3" id="KW-1185">Reference proteome</keyword>
<evidence type="ECO:0000313" key="3">
    <source>
        <dbReference type="Proteomes" id="UP000006431"/>
    </source>
</evidence>
<dbReference type="Pfam" id="PF11741">
    <property type="entry name" value="AMIN"/>
    <property type="match status" value="1"/>
</dbReference>
<reference evidence="2 3" key="1">
    <citation type="journal article" date="2012" name="Proc. Natl. Acad. Sci. U.S.A.">
        <title>Genome and physiology of a model Epsilonproteobacterium responsible for sulfide detoxification in marine oxygen depletion zones.</title>
        <authorList>
            <person name="Grote J."/>
            <person name="Schott T."/>
            <person name="Bruckner C.G."/>
            <person name="Glockner F.O."/>
            <person name="Jost G."/>
            <person name="Teeling H."/>
            <person name="Labrenz M."/>
            <person name="Jurgens K."/>
        </authorList>
    </citation>
    <scope>NUCLEOTIDE SEQUENCE [LARGE SCALE GENOMIC DNA]</scope>
    <source>
        <strain evidence="2 3">GD1</strain>
    </source>
</reference>
<proteinExistence type="predicted"/>
<sequence>MIRILFILFYLLIISEARENPFFPSKGEKDIPYTSNQVKPATPLKRSSITLPSSARMIKKVTIEYENLDATIEKKSIDLDNSIDWHLPIFVSQNYAQTETETKTQDNVQKVDTEPKKNKIIKYKEIASVKHAKFLSSDKTLKIITEDKIIRNFMLVKPHRIVVDFKRDTNLKSYEKENLKGVFCKVRVGNHSGYYRAVVELDGLYRYEMQKVSDGYTFKLR</sequence>
<name>B6BH98_SULGG</name>